<gene>
    <name evidence="2" type="ORF">RRG08_041450</name>
</gene>
<comment type="caution">
    <text evidence="2">The sequence shown here is derived from an EMBL/GenBank/DDBJ whole genome shotgun (WGS) entry which is preliminary data.</text>
</comment>
<organism evidence="2 3">
    <name type="scientific">Elysia crispata</name>
    <name type="common">lettuce slug</name>
    <dbReference type="NCBI Taxonomy" id="231223"/>
    <lineage>
        <taxon>Eukaryota</taxon>
        <taxon>Metazoa</taxon>
        <taxon>Spiralia</taxon>
        <taxon>Lophotrochozoa</taxon>
        <taxon>Mollusca</taxon>
        <taxon>Gastropoda</taxon>
        <taxon>Heterobranchia</taxon>
        <taxon>Euthyneura</taxon>
        <taxon>Panpulmonata</taxon>
        <taxon>Sacoglossa</taxon>
        <taxon>Placobranchoidea</taxon>
        <taxon>Plakobranchidae</taxon>
        <taxon>Elysia</taxon>
    </lineage>
</organism>
<feature type="region of interest" description="Disordered" evidence="1">
    <location>
        <begin position="41"/>
        <end position="67"/>
    </location>
</feature>
<accession>A0AAE1E136</accession>
<sequence length="133" mass="13861">MKEPQALNQSRQSSAGAVWCCAVRCGVVRYSPAGTRLSGKLSEMGCPTNEGTSRPLNQSSQPSAGAVRSLKPSTSLASLVLVLCGAVRCGAVWCGAVRCGVVRCCAVRCGAVRYIGLQNTELSGKPRRRDGSS</sequence>
<dbReference type="Proteomes" id="UP001283361">
    <property type="component" value="Unassembled WGS sequence"/>
</dbReference>
<reference evidence="2" key="1">
    <citation type="journal article" date="2023" name="G3 (Bethesda)">
        <title>A reference genome for the long-term kleptoplast-retaining sea slug Elysia crispata morphotype clarki.</title>
        <authorList>
            <person name="Eastman K.E."/>
            <person name="Pendleton A.L."/>
            <person name="Shaikh M.A."/>
            <person name="Suttiyut T."/>
            <person name="Ogas R."/>
            <person name="Tomko P."/>
            <person name="Gavelis G."/>
            <person name="Widhalm J.R."/>
            <person name="Wisecaver J.H."/>
        </authorList>
    </citation>
    <scope>NUCLEOTIDE SEQUENCE</scope>
    <source>
        <strain evidence="2">ECLA1</strain>
    </source>
</reference>
<evidence type="ECO:0000256" key="1">
    <source>
        <dbReference type="SAM" id="MobiDB-lite"/>
    </source>
</evidence>
<feature type="compositionally biased region" description="Polar residues" evidence="1">
    <location>
        <begin position="49"/>
        <end position="63"/>
    </location>
</feature>
<dbReference type="EMBL" id="JAWDGP010001702">
    <property type="protein sequence ID" value="KAK3789013.1"/>
    <property type="molecule type" value="Genomic_DNA"/>
</dbReference>
<evidence type="ECO:0000313" key="2">
    <source>
        <dbReference type="EMBL" id="KAK3789013.1"/>
    </source>
</evidence>
<keyword evidence="3" id="KW-1185">Reference proteome</keyword>
<evidence type="ECO:0000313" key="3">
    <source>
        <dbReference type="Proteomes" id="UP001283361"/>
    </source>
</evidence>
<proteinExistence type="predicted"/>
<name>A0AAE1E136_9GAST</name>
<protein>
    <submittedName>
        <fullName evidence="2">Uncharacterized protein</fullName>
    </submittedName>
</protein>
<dbReference type="AlphaFoldDB" id="A0AAE1E136"/>